<protein>
    <submittedName>
        <fullName evidence="6">Peptidase M75</fullName>
    </submittedName>
</protein>
<evidence type="ECO:0000256" key="1">
    <source>
        <dbReference type="ARBA" id="ARBA00004196"/>
    </source>
</evidence>
<dbReference type="Pfam" id="PF09375">
    <property type="entry name" value="Peptidase_M75"/>
    <property type="match status" value="1"/>
</dbReference>
<evidence type="ECO:0000313" key="6">
    <source>
        <dbReference type="EMBL" id="MCJ2544529.1"/>
    </source>
</evidence>
<comment type="subcellular location">
    <subcellularLocation>
        <location evidence="1">Cell envelope</location>
    </subcellularLocation>
</comment>
<evidence type="ECO:0000256" key="3">
    <source>
        <dbReference type="SAM" id="MobiDB-lite"/>
    </source>
</evidence>
<gene>
    <name evidence="6" type="ORF">JX360_16725</name>
</gene>
<proteinExistence type="predicted"/>
<organism evidence="6 7">
    <name type="scientific">Thermostichus vulcanus str. 'Rupite'</name>
    <dbReference type="NCBI Taxonomy" id="2813851"/>
    <lineage>
        <taxon>Bacteria</taxon>
        <taxon>Bacillati</taxon>
        <taxon>Cyanobacteriota</taxon>
        <taxon>Cyanophyceae</taxon>
        <taxon>Thermostichales</taxon>
        <taxon>Thermostichaceae</taxon>
        <taxon>Thermostichus</taxon>
    </lineage>
</organism>
<dbReference type="Proteomes" id="UP000830835">
    <property type="component" value="Unassembled WGS sequence"/>
</dbReference>
<feature type="signal peptide" evidence="4">
    <location>
        <begin position="1"/>
        <end position="25"/>
    </location>
</feature>
<dbReference type="CDD" id="cd14658">
    <property type="entry name" value="Imelysin-like_IrpA"/>
    <property type="match status" value="1"/>
</dbReference>
<evidence type="ECO:0000313" key="7">
    <source>
        <dbReference type="Proteomes" id="UP000830835"/>
    </source>
</evidence>
<feature type="chain" id="PRO_5046899810" evidence="4">
    <location>
        <begin position="26"/>
        <end position="368"/>
    </location>
</feature>
<reference evidence="6" key="1">
    <citation type="submission" date="2021-02" db="EMBL/GenBank/DDBJ databases">
        <title>The CRISPR/cas machinery reduction and long-range gene transfer in the hot spring cyanobacterium Synechococcus.</title>
        <authorList>
            <person name="Dvorak P."/>
            <person name="Jahodarova E."/>
            <person name="Hasler P."/>
            <person name="Poulickova A."/>
        </authorList>
    </citation>
    <scope>NUCLEOTIDE SEQUENCE</scope>
    <source>
        <strain evidence="6">Rupite</strain>
    </source>
</reference>
<dbReference type="InterPro" id="IPR034982">
    <property type="entry name" value="Imelysin-like_IrpA"/>
</dbReference>
<keyword evidence="2 4" id="KW-0732">Signal</keyword>
<dbReference type="InterPro" id="IPR038352">
    <property type="entry name" value="Imelysin_sf"/>
</dbReference>
<dbReference type="EMBL" id="JAFIRA010000075">
    <property type="protein sequence ID" value="MCJ2544529.1"/>
    <property type="molecule type" value="Genomic_DNA"/>
</dbReference>
<feature type="region of interest" description="Disordered" evidence="3">
    <location>
        <begin position="73"/>
        <end position="92"/>
    </location>
</feature>
<dbReference type="Gene3D" id="1.20.1420.20">
    <property type="entry name" value="M75 peptidase, HXXE motif"/>
    <property type="match status" value="1"/>
</dbReference>
<accession>A0ABT0CFK5</accession>
<keyword evidence="7" id="KW-1185">Reference proteome</keyword>
<comment type="caution">
    <text evidence="6">The sequence shown here is derived from an EMBL/GenBank/DDBJ whole genome shotgun (WGS) entry which is preliminary data.</text>
</comment>
<evidence type="ECO:0000259" key="5">
    <source>
        <dbReference type="Pfam" id="PF09375"/>
    </source>
</evidence>
<dbReference type="InterPro" id="IPR018976">
    <property type="entry name" value="Imelysin-like"/>
</dbReference>
<sequence length="368" mass="39351">MSAHLKLWRGIGLCLLVNGAGVAQAERDAQVVGTPPVGTLIVGEVLGQEAPRLLAQSSSGRASVAEQSCQPIAVEGGGEGGEGGEESGPSIPVITLKPEQHFQEPQIILDFVDQVVLPNYEQLVAETQDLSTAVQAFVEAPDEVKLEAARQAWFTARITWEESEAYAFGPAASLGLDADLDEWPLNEVDVLDVLESGDPLTSETVADLESGQKGFHAIAFLLFGVDNDKSLTDFTERDLEYLAAVAPVLANTAEELLQSWTEGVQGFPPFREEFVTAGEGSNSYLTLQAAAEEIAQGILGLLDELGNIKIGAAFAEQNPFLLESRFAHHSLPEFEANLRSVQYAYSGGFRERQGRGLSGSPDILVSIV</sequence>
<evidence type="ECO:0000256" key="4">
    <source>
        <dbReference type="SAM" id="SignalP"/>
    </source>
</evidence>
<dbReference type="RefSeq" id="WP_244353199.1">
    <property type="nucleotide sequence ID" value="NZ_JAFIRA010000075.1"/>
</dbReference>
<name>A0ABT0CFK5_THEVL</name>
<feature type="domain" description="Imelysin-like" evidence="5">
    <location>
        <begin position="117"/>
        <end position="354"/>
    </location>
</feature>
<evidence type="ECO:0000256" key="2">
    <source>
        <dbReference type="ARBA" id="ARBA00022729"/>
    </source>
</evidence>